<keyword evidence="2" id="KW-1185">Reference proteome</keyword>
<sequence>MPRPGRRISIGSAFRSRPEFKINAGTGVESKAGTKSRSWLTECPADTKDVEIHSTTTQAELRVKANA</sequence>
<evidence type="ECO:0000313" key="1">
    <source>
        <dbReference type="EMBL" id="GBP57913.1"/>
    </source>
</evidence>
<reference evidence="1 2" key="1">
    <citation type="journal article" date="2019" name="Commun. Biol.">
        <title>The bagworm genome reveals a unique fibroin gene that provides high tensile strength.</title>
        <authorList>
            <person name="Kono N."/>
            <person name="Nakamura H."/>
            <person name="Ohtoshi R."/>
            <person name="Tomita M."/>
            <person name="Numata K."/>
            <person name="Arakawa K."/>
        </authorList>
    </citation>
    <scope>NUCLEOTIDE SEQUENCE [LARGE SCALE GENOMIC DNA]</scope>
</reference>
<organism evidence="1 2">
    <name type="scientific">Eumeta variegata</name>
    <name type="common">Bagworm moth</name>
    <name type="synonym">Eumeta japonica</name>
    <dbReference type="NCBI Taxonomy" id="151549"/>
    <lineage>
        <taxon>Eukaryota</taxon>
        <taxon>Metazoa</taxon>
        <taxon>Ecdysozoa</taxon>
        <taxon>Arthropoda</taxon>
        <taxon>Hexapoda</taxon>
        <taxon>Insecta</taxon>
        <taxon>Pterygota</taxon>
        <taxon>Neoptera</taxon>
        <taxon>Endopterygota</taxon>
        <taxon>Lepidoptera</taxon>
        <taxon>Glossata</taxon>
        <taxon>Ditrysia</taxon>
        <taxon>Tineoidea</taxon>
        <taxon>Psychidae</taxon>
        <taxon>Oiketicinae</taxon>
        <taxon>Eumeta</taxon>
    </lineage>
</organism>
<dbReference type="AlphaFoldDB" id="A0A4C1X450"/>
<evidence type="ECO:0000313" key="2">
    <source>
        <dbReference type="Proteomes" id="UP000299102"/>
    </source>
</evidence>
<name>A0A4C1X450_EUMVA</name>
<gene>
    <name evidence="1" type="ORF">EVAR_40771_1</name>
</gene>
<proteinExistence type="predicted"/>
<comment type="caution">
    <text evidence="1">The sequence shown here is derived from an EMBL/GenBank/DDBJ whole genome shotgun (WGS) entry which is preliminary data.</text>
</comment>
<accession>A0A4C1X450</accession>
<protein>
    <submittedName>
        <fullName evidence="1">Uncharacterized protein</fullName>
    </submittedName>
</protein>
<dbReference type="Proteomes" id="UP000299102">
    <property type="component" value="Unassembled WGS sequence"/>
</dbReference>
<dbReference type="EMBL" id="BGZK01000723">
    <property type="protein sequence ID" value="GBP57913.1"/>
    <property type="molecule type" value="Genomic_DNA"/>
</dbReference>